<organism evidence="2">
    <name type="scientific">Grammatophora oceanica</name>
    <dbReference type="NCBI Taxonomy" id="210454"/>
    <lineage>
        <taxon>Eukaryota</taxon>
        <taxon>Sar</taxon>
        <taxon>Stramenopiles</taxon>
        <taxon>Ochrophyta</taxon>
        <taxon>Bacillariophyta</taxon>
        <taxon>Fragilariophyceae</taxon>
        <taxon>Fragilariophycidae</taxon>
        <taxon>Rhabdonematales</taxon>
        <taxon>Grammatophoraceae</taxon>
        <taxon>Grammatophora</taxon>
    </lineage>
</organism>
<proteinExistence type="predicted"/>
<evidence type="ECO:0000313" key="2">
    <source>
        <dbReference type="EMBL" id="CAD9301306.1"/>
    </source>
</evidence>
<dbReference type="AlphaFoldDB" id="A0A7S1VL10"/>
<feature type="region of interest" description="Disordered" evidence="1">
    <location>
        <begin position="102"/>
        <end position="184"/>
    </location>
</feature>
<name>A0A7S1VL10_9STRA</name>
<feature type="compositionally biased region" description="Polar residues" evidence="1">
    <location>
        <begin position="308"/>
        <end position="319"/>
    </location>
</feature>
<protein>
    <submittedName>
        <fullName evidence="2">Uncharacterized protein</fullName>
    </submittedName>
</protein>
<feature type="compositionally biased region" description="Low complexity" evidence="1">
    <location>
        <begin position="164"/>
        <end position="184"/>
    </location>
</feature>
<accession>A0A7S1VL10</accession>
<feature type="region of interest" description="Disordered" evidence="1">
    <location>
        <begin position="238"/>
        <end position="336"/>
    </location>
</feature>
<gene>
    <name evidence="2" type="ORF">GOCE00092_LOCUS21858</name>
</gene>
<sequence length="336" mass="36503">MPSANKSTTSFNTAYLEQYVMNDGNNSMTSSLIASASSIADKFACSCNGSYAMAQVASENKDRRNNNATYDLNRLTSDFYANEGIHRQASFVQQDDDTISTISASFMPTPPRRQRRSGGSRGSSAVVTPPINMMHSQDVLGDGNTAFVSYDGRPERTPEDDELTTSTTTTVPMSSRSSKQYEGDSSIDTSVVSTSSSWRKTCEKVLERKEKQKVVFHMEGPLFDRLNRQAAATGGPVVVATSPATSPGRKIMSMTKTTPQHVDKKKKASSPQQRGRPTSPVSMEISVPAWQRRRAAHDAKATKGGARSTCTADTSSTHTSPEEVSPPGTPRRMFMV</sequence>
<reference evidence="2" key="1">
    <citation type="submission" date="2021-01" db="EMBL/GenBank/DDBJ databases">
        <authorList>
            <person name="Corre E."/>
            <person name="Pelletier E."/>
            <person name="Niang G."/>
            <person name="Scheremetjew M."/>
            <person name="Finn R."/>
            <person name="Kale V."/>
            <person name="Holt S."/>
            <person name="Cochrane G."/>
            <person name="Meng A."/>
            <person name="Brown T."/>
            <person name="Cohen L."/>
        </authorList>
    </citation>
    <scope>NUCLEOTIDE SEQUENCE</scope>
    <source>
        <strain evidence="2">CCMP 410</strain>
    </source>
</reference>
<dbReference type="EMBL" id="HBGK01041772">
    <property type="protein sequence ID" value="CAD9301306.1"/>
    <property type="molecule type" value="Transcribed_RNA"/>
</dbReference>
<feature type="compositionally biased region" description="Polar residues" evidence="1">
    <location>
        <begin position="269"/>
        <end position="281"/>
    </location>
</feature>
<evidence type="ECO:0000256" key="1">
    <source>
        <dbReference type="SAM" id="MobiDB-lite"/>
    </source>
</evidence>